<reference evidence="1" key="1">
    <citation type="journal article" date="2014" name="Int. J. Syst. Evol. Microbiol.">
        <title>Complete genome sequence of Corynebacterium casei LMG S-19264T (=DSM 44701T), isolated from a smear-ripened cheese.</title>
        <authorList>
            <consortium name="US DOE Joint Genome Institute (JGI-PGF)"/>
            <person name="Walter F."/>
            <person name="Albersmeier A."/>
            <person name="Kalinowski J."/>
            <person name="Ruckert C."/>
        </authorList>
    </citation>
    <scope>NUCLEOTIDE SEQUENCE</scope>
    <source>
        <strain evidence="1">KCTC 12988</strain>
    </source>
</reference>
<proteinExistence type="predicted"/>
<dbReference type="AlphaFoldDB" id="A0A918TFX2"/>
<evidence type="ECO:0000313" key="2">
    <source>
        <dbReference type="Proteomes" id="UP000644507"/>
    </source>
</evidence>
<comment type="caution">
    <text evidence="1">The sequence shown here is derived from an EMBL/GenBank/DDBJ whole genome shotgun (WGS) entry which is preliminary data.</text>
</comment>
<keyword evidence="2" id="KW-1185">Reference proteome</keyword>
<accession>A0A918TFX2</accession>
<dbReference type="EMBL" id="BMXI01000002">
    <property type="protein sequence ID" value="GHC44348.1"/>
    <property type="molecule type" value="Genomic_DNA"/>
</dbReference>
<sequence>MNLLQIAAWTSMLFDYSQENTIAEAVEMTFDGDHPCSLCCAIAEAKEEESEQPAAPNNPKQQEQLRLDLYPLAKIRTESGRALSSQSSPSAGERLLAACEFTASIPSPPPQA</sequence>
<name>A0A918TFX2_9BACT</name>
<protein>
    <submittedName>
        <fullName evidence="1">Uncharacterized protein</fullName>
    </submittedName>
</protein>
<reference evidence="1" key="2">
    <citation type="submission" date="2020-09" db="EMBL/GenBank/DDBJ databases">
        <authorList>
            <person name="Sun Q."/>
            <person name="Kim S."/>
        </authorList>
    </citation>
    <scope>NUCLEOTIDE SEQUENCE</scope>
    <source>
        <strain evidence="1">KCTC 12988</strain>
    </source>
</reference>
<dbReference type="Proteomes" id="UP000644507">
    <property type="component" value="Unassembled WGS sequence"/>
</dbReference>
<evidence type="ECO:0000313" key="1">
    <source>
        <dbReference type="EMBL" id="GHC44348.1"/>
    </source>
</evidence>
<gene>
    <name evidence="1" type="ORF">GCM10007100_07030</name>
</gene>
<organism evidence="1 2">
    <name type="scientific">Roseibacillus persicicus</name>
    <dbReference type="NCBI Taxonomy" id="454148"/>
    <lineage>
        <taxon>Bacteria</taxon>
        <taxon>Pseudomonadati</taxon>
        <taxon>Verrucomicrobiota</taxon>
        <taxon>Verrucomicrobiia</taxon>
        <taxon>Verrucomicrobiales</taxon>
        <taxon>Verrucomicrobiaceae</taxon>
        <taxon>Roseibacillus</taxon>
    </lineage>
</organism>